<feature type="compositionally biased region" description="Pro residues" evidence="6">
    <location>
        <begin position="7"/>
        <end position="36"/>
    </location>
</feature>
<dbReference type="PANTHER" id="PTHR14948">
    <property type="entry name" value="NG5"/>
    <property type="match status" value="1"/>
</dbReference>
<evidence type="ECO:0000256" key="3">
    <source>
        <dbReference type="ARBA" id="ARBA00022692"/>
    </source>
</evidence>
<gene>
    <name evidence="8" type="ORF">KP79_PYT03131</name>
</gene>
<evidence type="ECO:0000256" key="7">
    <source>
        <dbReference type="SAM" id="Phobius"/>
    </source>
</evidence>
<dbReference type="PANTHER" id="PTHR14948:SF25">
    <property type="entry name" value="DUF4190 DOMAIN-CONTAINING PROTEIN"/>
    <property type="match status" value="1"/>
</dbReference>
<comment type="caution">
    <text evidence="8">The sequence shown here is derived from an EMBL/GenBank/DDBJ whole genome shotgun (WGS) entry which is preliminary data.</text>
</comment>
<keyword evidence="3 7" id="KW-0812">Transmembrane</keyword>
<dbReference type="InterPro" id="IPR051423">
    <property type="entry name" value="CD225/Dispanin"/>
</dbReference>
<evidence type="ECO:0000256" key="6">
    <source>
        <dbReference type="SAM" id="MobiDB-lite"/>
    </source>
</evidence>
<keyword evidence="9" id="KW-1185">Reference proteome</keyword>
<organism evidence="8 9">
    <name type="scientific">Mizuhopecten yessoensis</name>
    <name type="common">Japanese scallop</name>
    <name type="synonym">Patinopecten yessoensis</name>
    <dbReference type="NCBI Taxonomy" id="6573"/>
    <lineage>
        <taxon>Eukaryota</taxon>
        <taxon>Metazoa</taxon>
        <taxon>Spiralia</taxon>
        <taxon>Lophotrochozoa</taxon>
        <taxon>Mollusca</taxon>
        <taxon>Bivalvia</taxon>
        <taxon>Autobranchia</taxon>
        <taxon>Pteriomorphia</taxon>
        <taxon>Pectinida</taxon>
        <taxon>Pectinoidea</taxon>
        <taxon>Pectinidae</taxon>
        <taxon>Mizuhopecten</taxon>
    </lineage>
</organism>
<comment type="similarity">
    <text evidence="2">Belongs to the CD225/Dispanin family.</text>
</comment>
<evidence type="ECO:0000256" key="5">
    <source>
        <dbReference type="ARBA" id="ARBA00023136"/>
    </source>
</evidence>
<dbReference type="OrthoDB" id="6135522at2759"/>
<dbReference type="Proteomes" id="UP000242188">
    <property type="component" value="Unassembled WGS sequence"/>
</dbReference>
<accession>A0A210PJ66</accession>
<evidence type="ECO:0000256" key="4">
    <source>
        <dbReference type="ARBA" id="ARBA00022989"/>
    </source>
</evidence>
<dbReference type="AlphaFoldDB" id="A0A210PJ66"/>
<keyword evidence="5 7" id="KW-0472">Membrane</keyword>
<name>A0A210PJ66_MIZYE</name>
<dbReference type="Pfam" id="PF04505">
    <property type="entry name" value="CD225"/>
    <property type="match status" value="1"/>
</dbReference>
<evidence type="ECO:0000313" key="9">
    <source>
        <dbReference type="Proteomes" id="UP000242188"/>
    </source>
</evidence>
<feature type="transmembrane region" description="Helical" evidence="7">
    <location>
        <begin position="81"/>
        <end position="101"/>
    </location>
</feature>
<proteinExistence type="inferred from homology"/>
<feature type="transmembrane region" description="Helical" evidence="7">
    <location>
        <begin position="132"/>
        <end position="154"/>
    </location>
</feature>
<feature type="region of interest" description="Disordered" evidence="6">
    <location>
        <begin position="1"/>
        <end position="69"/>
    </location>
</feature>
<keyword evidence="4 7" id="KW-1133">Transmembrane helix</keyword>
<evidence type="ECO:0000256" key="1">
    <source>
        <dbReference type="ARBA" id="ARBA00004370"/>
    </source>
</evidence>
<comment type="subcellular location">
    <subcellularLocation>
        <location evidence="1">Membrane</location>
    </subcellularLocation>
</comment>
<sequence>MSSEKGGPPPSYPPQGQYQPPPSYPPQGQYQPPPPGYNSVPTAPMYQTEHPHFQPQMAPGQTQIHVVPPPQTFSEPPPPDFMNRAIFTTICCFWPVGIFAIMKASEAKNAYARGDFQGARSSSNSARQLSNIAIFAGVASIVVSMIIVGVYVGLVMTNMRSY</sequence>
<evidence type="ECO:0000313" key="8">
    <source>
        <dbReference type="EMBL" id="OWF36529.1"/>
    </source>
</evidence>
<evidence type="ECO:0000256" key="2">
    <source>
        <dbReference type="ARBA" id="ARBA00006843"/>
    </source>
</evidence>
<reference evidence="8 9" key="1">
    <citation type="journal article" date="2017" name="Nat. Ecol. Evol.">
        <title>Scallop genome provides insights into evolution of bilaterian karyotype and development.</title>
        <authorList>
            <person name="Wang S."/>
            <person name="Zhang J."/>
            <person name="Jiao W."/>
            <person name="Li J."/>
            <person name="Xun X."/>
            <person name="Sun Y."/>
            <person name="Guo X."/>
            <person name="Huan P."/>
            <person name="Dong B."/>
            <person name="Zhang L."/>
            <person name="Hu X."/>
            <person name="Sun X."/>
            <person name="Wang J."/>
            <person name="Zhao C."/>
            <person name="Wang Y."/>
            <person name="Wang D."/>
            <person name="Huang X."/>
            <person name="Wang R."/>
            <person name="Lv J."/>
            <person name="Li Y."/>
            <person name="Zhang Z."/>
            <person name="Liu B."/>
            <person name="Lu W."/>
            <person name="Hui Y."/>
            <person name="Liang J."/>
            <person name="Zhou Z."/>
            <person name="Hou R."/>
            <person name="Li X."/>
            <person name="Liu Y."/>
            <person name="Li H."/>
            <person name="Ning X."/>
            <person name="Lin Y."/>
            <person name="Zhao L."/>
            <person name="Xing Q."/>
            <person name="Dou J."/>
            <person name="Li Y."/>
            <person name="Mao J."/>
            <person name="Guo H."/>
            <person name="Dou H."/>
            <person name="Li T."/>
            <person name="Mu C."/>
            <person name="Jiang W."/>
            <person name="Fu Q."/>
            <person name="Fu X."/>
            <person name="Miao Y."/>
            <person name="Liu J."/>
            <person name="Yu Q."/>
            <person name="Li R."/>
            <person name="Liao H."/>
            <person name="Li X."/>
            <person name="Kong Y."/>
            <person name="Jiang Z."/>
            <person name="Chourrout D."/>
            <person name="Li R."/>
            <person name="Bao Z."/>
        </authorList>
    </citation>
    <scope>NUCLEOTIDE SEQUENCE [LARGE SCALE GENOMIC DNA]</scope>
    <source>
        <strain evidence="8 9">PY_sf001</strain>
    </source>
</reference>
<dbReference type="GO" id="GO:0016020">
    <property type="term" value="C:membrane"/>
    <property type="evidence" value="ECO:0007669"/>
    <property type="project" value="UniProtKB-SubCell"/>
</dbReference>
<dbReference type="InterPro" id="IPR007593">
    <property type="entry name" value="CD225/Dispanin_fam"/>
</dbReference>
<dbReference type="EMBL" id="NEDP02076582">
    <property type="protein sequence ID" value="OWF36529.1"/>
    <property type="molecule type" value="Genomic_DNA"/>
</dbReference>
<protein>
    <submittedName>
        <fullName evidence="8">Proline-rich transmembrane protein 1</fullName>
    </submittedName>
</protein>